<feature type="chain" id="PRO_5040410190" description="Secreted protein" evidence="2">
    <location>
        <begin position="19"/>
        <end position="299"/>
    </location>
</feature>
<dbReference type="Proteomes" id="UP001153069">
    <property type="component" value="Unassembled WGS sequence"/>
</dbReference>
<dbReference type="EMBL" id="CAICTM010001080">
    <property type="protein sequence ID" value="CAB9520201.1"/>
    <property type="molecule type" value="Genomic_DNA"/>
</dbReference>
<reference evidence="3" key="1">
    <citation type="submission" date="2020-06" db="EMBL/GenBank/DDBJ databases">
        <authorList>
            <consortium name="Plant Systems Biology data submission"/>
        </authorList>
    </citation>
    <scope>NUCLEOTIDE SEQUENCE</scope>
    <source>
        <strain evidence="3">D6</strain>
    </source>
</reference>
<dbReference type="OrthoDB" id="55425at2759"/>
<sequence>MKLLWLLSSSSVLLCVSASNSCSSSSDCGGEDEFCSSKSFTCEVATCVNWASGPPAGETPFSEEPCIAEGAPAGSAFCGWDGSCYTYTCDNWYKYGPVEYTSHDVTNPVRLDCQDYTTGAADNMNSVVFGCRPYQPGSKAPEGKTWTHFFNQKCTAKPHPDNNDEFICYQNNIARTDYTDFLGEVSRINQNSCDRETYDNEQPLYWYIVQVQQERRGVITKHLHGRDNTASSTSFDASEADKTMFARLISNTDPITQPTLGSAASPASSSDAAATTNKNKGFGWTSILAAAGALAFLGI</sequence>
<gene>
    <name evidence="3" type="ORF">SEMRO_1082_G239230.1</name>
</gene>
<evidence type="ECO:0000256" key="2">
    <source>
        <dbReference type="SAM" id="SignalP"/>
    </source>
</evidence>
<protein>
    <recommendedName>
        <fullName evidence="5">Secreted protein</fullName>
    </recommendedName>
</protein>
<evidence type="ECO:0000256" key="1">
    <source>
        <dbReference type="SAM" id="MobiDB-lite"/>
    </source>
</evidence>
<name>A0A9N8EJ48_9STRA</name>
<evidence type="ECO:0000313" key="4">
    <source>
        <dbReference type="Proteomes" id="UP001153069"/>
    </source>
</evidence>
<feature type="signal peptide" evidence="2">
    <location>
        <begin position="1"/>
        <end position="18"/>
    </location>
</feature>
<proteinExistence type="predicted"/>
<keyword evidence="4" id="KW-1185">Reference proteome</keyword>
<feature type="region of interest" description="Disordered" evidence="1">
    <location>
        <begin position="256"/>
        <end position="275"/>
    </location>
</feature>
<evidence type="ECO:0000313" key="3">
    <source>
        <dbReference type="EMBL" id="CAB9520201.1"/>
    </source>
</evidence>
<feature type="compositionally biased region" description="Low complexity" evidence="1">
    <location>
        <begin position="262"/>
        <end position="274"/>
    </location>
</feature>
<accession>A0A9N8EJ48</accession>
<comment type="caution">
    <text evidence="3">The sequence shown here is derived from an EMBL/GenBank/DDBJ whole genome shotgun (WGS) entry which is preliminary data.</text>
</comment>
<evidence type="ECO:0008006" key="5">
    <source>
        <dbReference type="Google" id="ProtNLM"/>
    </source>
</evidence>
<keyword evidence="2" id="KW-0732">Signal</keyword>
<dbReference type="AlphaFoldDB" id="A0A9N8EJ48"/>
<organism evidence="3 4">
    <name type="scientific">Seminavis robusta</name>
    <dbReference type="NCBI Taxonomy" id="568900"/>
    <lineage>
        <taxon>Eukaryota</taxon>
        <taxon>Sar</taxon>
        <taxon>Stramenopiles</taxon>
        <taxon>Ochrophyta</taxon>
        <taxon>Bacillariophyta</taxon>
        <taxon>Bacillariophyceae</taxon>
        <taxon>Bacillariophycidae</taxon>
        <taxon>Naviculales</taxon>
        <taxon>Naviculaceae</taxon>
        <taxon>Seminavis</taxon>
    </lineage>
</organism>